<dbReference type="AlphaFoldDB" id="A0A6C0K381"/>
<sequence>MEVVERSLLIVFADFSFFLFEGGWTLVQPRSIRMDTRPSAEYRFCIILSLSGGATPRGAPRYKNGYSAFGRVSFLHYTLIVWRQMHE</sequence>
<keyword evidence="1" id="KW-0812">Transmembrane</keyword>
<proteinExistence type="predicted"/>
<evidence type="ECO:0000256" key="1">
    <source>
        <dbReference type="SAM" id="Phobius"/>
    </source>
</evidence>
<evidence type="ECO:0000313" key="2">
    <source>
        <dbReference type="EMBL" id="QHU11250.1"/>
    </source>
</evidence>
<name>A0A6C0K381_9ZZZZ</name>
<feature type="transmembrane region" description="Helical" evidence="1">
    <location>
        <begin position="6"/>
        <end position="27"/>
    </location>
</feature>
<accession>A0A6C0K381</accession>
<dbReference type="EMBL" id="MN740780">
    <property type="protein sequence ID" value="QHU11250.1"/>
    <property type="molecule type" value="Genomic_DNA"/>
</dbReference>
<keyword evidence="1" id="KW-0472">Membrane</keyword>
<protein>
    <submittedName>
        <fullName evidence="2">Uncharacterized protein</fullName>
    </submittedName>
</protein>
<organism evidence="2">
    <name type="scientific">viral metagenome</name>
    <dbReference type="NCBI Taxonomy" id="1070528"/>
    <lineage>
        <taxon>unclassified sequences</taxon>
        <taxon>metagenomes</taxon>
        <taxon>organismal metagenomes</taxon>
    </lineage>
</organism>
<keyword evidence="1" id="KW-1133">Transmembrane helix</keyword>
<reference evidence="2" key="1">
    <citation type="journal article" date="2020" name="Nature">
        <title>Giant virus diversity and host interactions through global metagenomics.</title>
        <authorList>
            <person name="Schulz F."/>
            <person name="Roux S."/>
            <person name="Paez-Espino D."/>
            <person name="Jungbluth S."/>
            <person name="Walsh D.A."/>
            <person name="Denef V.J."/>
            <person name="McMahon K.D."/>
            <person name="Konstantinidis K.T."/>
            <person name="Eloe-Fadrosh E.A."/>
            <person name="Kyrpides N.C."/>
            <person name="Woyke T."/>
        </authorList>
    </citation>
    <scope>NUCLEOTIDE SEQUENCE</scope>
    <source>
        <strain evidence="2">GVMAG-S-1101165-84</strain>
    </source>
</reference>